<evidence type="ECO:0000256" key="1">
    <source>
        <dbReference type="SAM" id="MobiDB-lite"/>
    </source>
</evidence>
<proteinExistence type="predicted"/>
<dbReference type="Proteomes" id="UP000013015">
    <property type="component" value="Unassembled WGS sequence"/>
</dbReference>
<feature type="region of interest" description="Disordered" evidence="1">
    <location>
        <begin position="23"/>
        <end position="45"/>
    </location>
</feature>
<keyword evidence="3" id="KW-1185">Reference proteome</keyword>
<gene>
    <name evidence="2" type="ORF">HMPREF9004_0062</name>
</gene>
<evidence type="ECO:0000313" key="3">
    <source>
        <dbReference type="Proteomes" id="UP000013015"/>
    </source>
</evidence>
<name>N6XD43_9ACTO</name>
<evidence type="ECO:0000313" key="2">
    <source>
        <dbReference type="EMBL" id="ENO19143.1"/>
    </source>
</evidence>
<protein>
    <submittedName>
        <fullName evidence="2">Uncharacterized protein</fullName>
    </submittedName>
</protein>
<reference evidence="2 3" key="1">
    <citation type="submission" date="2013-03" db="EMBL/GenBank/DDBJ databases">
        <title>Reference genome for the Human Microbiome Project.</title>
        <authorList>
            <person name="Aqrawi P."/>
            <person name="Ayvaz T."/>
            <person name="Bess C."/>
            <person name="Blankenburg K."/>
            <person name="Coyle M."/>
            <person name="Deng J."/>
            <person name="Forbes L."/>
            <person name="Fowler G."/>
            <person name="Francisco L."/>
            <person name="Fu Q."/>
            <person name="Gibbs R."/>
            <person name="Gross S."/>
            <person name="Gubbala S."/>
            <person name="Hale W."/>
            <person name="Hemphill L."/>
            <person name="Highlander S."/>
            <person name="Hirani K."/>
            <person name="Jackson L."/>
            <person name="Jakkamsetti A."/>
            <person name="Javaid M."/>
            <person name="Jayaseelan J.C."/>
            <person name="Jiang H."/>
            <person name="Joshi V."/>
            <person name="Korchina V."/>
            <person name="Kovar C."/>
            <person name="Lara F."/>
            <person name="Lee S."/>
            <person name="Liu Y."/>
            <person name="Mata R."/>
            <person name="Mathew T."/>
            <person name="Munidasa M."/>
            <person name="Muzny D."/>
            <person name="Nazareth L."/>
            <person name="Ngo R."/>
            <person name="Nguyen L."/>
            <person name="Nguyen N."/>
            <person name="Okwuonu G."/>
            <person name="Ongeri F."/>
            <person name="Palculict T."/>
            <person name="Patil S."/>
            <person name="Petrosino J."/>
            <person name="Pham C."/>
            <person name="Pham P."/>
            <person name="Pu L.-L."/>
            <person name="Qin X."/>
            <person name="Qu J."/>
            <person name="Reid J."/>
            <person name="Ross M."/>
            <person name="Ruth R."/>
            <person name="Saada N."/>
            <person name="San Lucas F."/>
            <person name="Santibanez J."/>
            <person name="Shang Y."/>
            <person name="Simmons D."/>
            <person name="Song X.-Z."/>
            <person name="Tang L.-Y."/>
            <person name="Thornton R."/>
            <person name="Warren J."/>
            <person name="Weissenberger G."/>
            <person name="Wilczek-Boney K."/>
            <person name="Worley K."/>
            <person name="Youmans B."/>
            <person name="Zhang J."/>
            <person name="Zhang L."/>
            <person name="Zhao Z."/>
            <person name="Zhou C."/>
            <person name="Zhu D."/>
            <person name="Zhu Y."/>
        </authorList>
    </citation>
    <scope>NUCLEOTIDE SEQUENCE [LARGE SCALE GENOMIC DNA]</scope>
    <source>
        <strain evidence="2 3">F0333</strain>
    </source>
</reference>
<dbReference type="EMBL" id="AQHZ01000001">
    <property type="protein sequence ID" value="ENO19143.1"/>
    <property type="molecule type" value="Genomic_DNA"/>
</dbReference>
<dbReference type="STRING" id="888050.HMPREF9004_0062"/>
<dbReference type="HOGENOM" id="CLU_3194939_0_0_11"/>
<sequence length="45" mass="5046">MSGISASLTKMFLSIVYYAPIRGDKSTSGQHEELRSGSKRECFEF</sequence>
<dbReference type="AlphaFoldDB" id="N6XD43"/>
<accession>N6XD43</accession>
<comment type="caution">
    <text evidence="2">The sequence shown here is derived from an EMBL/GenBank/DDBJ whole genome shotgun (WGS) entry which is preliminary data.</text>
</comment>
<dbReference type="PATRIC" id="fig|888050.3.peg.60"/>
<organism evidence="2 3">
    <name type="scientific">Schaalia cardiffensis F0333</name>
    <dbReference type="NCBI Taxonomy" id="888050"/>
    <lineage>
        <taxon>Bacteria</taxon>
        <taxon>Bacillati</taxon>
        <taxon>Actinomycetota</taxon>
        <taxon>Actinomycetes</taxon>
        <taxon>Actinomycetales</taxon>
        <taxon>Actinomycetaceae</taxon>
        <taxon>Schaalia</taxon>
    </lineage>
</organism>